<dbReference type="Pfam" id="PF18962">
    <property type="entry name" value="Por_Secre_tail"/>
    <property type="match status" value="1"/>
</dbReference>
<feature type="signal peptide" evidence="1">
    <location>
        <begin position="1"/>
        <end position="33"/>
    </location>
</feature>
<gene>
    <name evidence="3" type="ORF">SAMN06269173_104346</name>
</gene>
<dbReference type="EMBL" id="FZNS01000004">
    <property type="protein sequence ID" value="SNR61678.1"/>
    <property type="molecule type" value="Genomic_DNA"/>
</dbReference>
<dbReference type="AlphaFoldDB" id="A0A238XSX9"/>
<dbReference type="NCBIfam" id="TIGR04183">
    <property type="entry name" value="Por_Secre_tail"/>
    <property type="match status" value="1"/>
</dbReference>
<dbReference type="Proteomes" id="UP000198310">
    <property type="component" value="Unassembled WGS sequence"/>
</dbReference>
<dbReference type="InterPro" id="IPR013783">
    <property type="entry name" value="Ig-like_fold"/>
</dbReference>
<protein>
    <submittedName>
        <fullName evidence="3">Por secretion system C-terminal sorting domain-containing protein</fullName>
    </submittedName>
</protein>
<feature type="domain" description="Secretion system C-terminal sorting" evidence="2">
    <location>
        <begin position="977"/>
        <end position="1046"/>
    </location>
</feature>
<keyword evidence="1" id="KW-0732">Signal</keyword>
<feature type="chain" id="PRO_5012398845" evidence="1">
    <location>
        <begin position="34"/>
        <end position="1048"/>
    </location>
</feature>
<dbReference type="Gene3D" id="2.60.40.10">
    <property type="entry name" value="Immunoglobulins"/>
    <property type="match status" value="1"/>
</dbReference>
<dbReference type="RefSeq" id="WP_089332755.1">
    <property type="nucleotide sequence ID" value="NZ_FZNS01000004.1"/>
</dbReference>
<evidence type="ECO:0000256" key="1">
    <source>
        <dbReference type="SAM" id="SignalP"/>
    </source>
</evidence>
<dbReference type="InterPro" id="IPR026444">
    <property type="entry name" value="Secre_tail"/>
</dbReference>
<proteinExistence type="predicted"/>
<accession>A0A238XSX9</accession>
<organism evidence="3 4">
    <name type="scientific">Hymenobacter mucosus</name>
    <dbReference type="NCBI Taxonomy" id="1411120"/>
    <lineage>
        <taxon>Bacteria</taxon>
        <taxon>Pseudomonadati</taxon>
        <taxon>Bacteroidota</taxon>
        <taxon>Cytophagia</taxon>
        <taxon>Cytophagales</taxon>
        <taxon>Hymenobacteraceae</taxon>
        <taxon>Hymenobacter</taxon>
    </lineage>
</organism>
<evidence type="ECO:0000259" key="2">
    <source>
        <dbReference type="Pfam" id="PF18962"/>
    </source>
</evidence>
<reference evidence="4" key="1">
    <citation type="submission" date="2017-06" db="EMBL/GenBank/DDBJ databases">
        <authorList>
            <person name="Varghese N."/>
            <person name="Submissions S."/>
        </authorList>
    </citation>
    <scope>NUCLEOTIDE SEQUENCE [LARGE SCALE GENOMIC DNA]</scope>
    <source>
        <strain evidence="4">DSM 28041</strain>
    </source>
</reference>
<name>A0A238XSX9_9BACT</name>
<evidence type="ECO:0000313" key="3">
    <source>
        <dbReference type="EMBL" id="SNR61678.1"/>
    </source>
</evidence>
<sequence length="1048" mass="108994">MKNKYLSNHKRGHLSRLWVLLVMLLALPSFVQAQITPNPSTTETSPDSFGEVQVGLTSSPKQYSFTGANLTGNITVSFSNAASFEGSTDGGTSYSNSLTLPSAGGNFLVRFRPSSVGETNGQYIQAFGTTGGRQGGAVQAFIDVKGTGVAGTPTITVNPTALGFGNQVINTTSSSMSVAVTATSLTAPVVVTAPTGFSVSATANGTYNQTLSLAQDGNGAVNTTIYVAFTPTAARNYVDAVTFTSQGATTRNVSVSGTGVLPPASLSASPRSLSFGQLQAEQVSTPQSFTVTGSNITSDVTVTAPNGFEIRVGTSGAFVQTVTLTPTNNTVNTALQARFAPATGGTYNSNITIATTGNGGATALVAVTGEATPRPTGPFISANPTSLDFGTVSSSGSAQVLSFTVNAGNLTTPLVLTGSRSNIVFRDATAGGNFTTGPLTIAPSNGTVSLRTIEVQLAGRIDAGPFSGDITASSTGATNVVVTISANSTGNNSVINASGVLAQFSTVPGVASSVQSYLLSGTNLLQDITVTAPLYFQVSLEPNFVGITTTGNSIVVPRNTSSGDVAEVSVYVRFLPDAALTTSSLILNASAPAVSQGIPVAGTSEPSIELLNGLQEIRNVIVNTTSASQALIVNAQRVLQPVVISKSLSTNPLNPLGIQQFELSLDNVNFASTVTLTPDTVTYTINRPVYVRYRPTYLGTAQSTLQFQSNDFSNRSTQSFASNGLLSGRSIDNEPTLRSTPTVSRTGTSVTVSFAGLPSDYATQGYGEGRIIVASTNPELAANNQPQDGRSYQTGNQVYGRGDQIFAGYYVVYAGPNQSTVIEGFDPGVTYYFYTFEYNNIDNNFNVSVPGAENYLSPPVPNTIPGVIAPGTPLPVTLVSFDAKLRGNQVAITWKTASELNNKSFEVQRSSDAKAFETILSREGKGTTNTATSYNATDTKPLAGTSYYRLKQIDVDGTTHYTAPVAVTNINGVEAVMYPNPVENVLTIQLGASTEGLNAVITDMTGRIIRTQKLGANGELNMSELQSGSYLISVGEGDAKVTRRIVKK</sequence>
<evidence type="ECO:0000313" key="4">
    <source>
        <dbReference type="Proteomes" id="UP000198310"/>
    </source>
</evidence>
<keyword evidence="4" id="KW-1185">Reference proteome</keyword>